<evidence type="ECO:0000313" key="2">
    <source>
        <dbReference type="Proteomes" id="UP000608522"/>
    </source>
</evidence>
<evidence type="ECO:0000313" key="1">
    <source>
        <dbReference type="EMBL" id="GHI75912.1"/>
    </source>
</evidence>
<dbReference type="EMBL" id="BNED01000005">
    <property type="protein sequence ID" value="GHI75912.1"/>
    <property type="molecule type" value="Genomic_DNA"/>
</dbReference>
<proteinExistence type="predicted"/>
<organism evidence="1 2">
    <name type="scientific">Streptomyces spororaveus</name>
    <dbReference type="NCBI Taxonomy" id="284039"/>
    <lineage>
        <taxon>Bacteria</taxon>
        <taxon>Bacillati</taxon>
        <taxon>Actinomycetota</taxon>
        <taxon>Actinomycetes</taxon>
        <taxon>Kitasatosporales</taxon>
        <taxon>Streptomycetaceae</taxon>
        <taxon>Streptomyces</taxon>
    </lineage>
</organism>
<dbReference type="Proteomes" id="UP000608522">
    <property type="component" value="Unassembled WGS sequence"/>
</dbReference>
<gene>
    <name evidence="1" type="ORF">Sspor_14730</name>
</gene>
<reference evidence="2" key="1">
    <citation type="submission" date="2023-07" db="EMBL/GenBank/DDBJ databases">
        <title>Whole genome shotgun sequence of Streptomyces spororaveus NBRC 15456.</title>
        <authorList>
            <person name="Komaki H."/>
            <person name="Tamura T."/>
        </authorList>
    </citation>
    <scope>NUCLEOTIDE SEQUENCE [LARGE SCALE GENOMIC DNA]</scope>
    <source>
        <strain evidence="2">NBRC 15456</strain>
    </source>
</reference>
<comment type="caution">
    <text evidence="1">The sequence shown here is derived from an EMBL/GenBank/DDBJ whole genome shotgun (WGS) entry which is preliminary data.</text>
</comment>
<keyword evidence="2" id="KW-1185">Reference proteome</keyword>
<sequence length="371" mass="41145">MATVTRDYSRADRELAEVIKVQPRQIERWREQGCLQPPVQSHRSGVPGSVSVHPPDAAIQADAVRALLEARPLLFAGAKASFDEVRIRLLWAGRYVEVDRLRASYLVFLGLLDRDACGSISEDAERLAHALTGRAGRRASVRAWVEALKRANAFGRSSADAAESMRFAFTVLFTLLLGGTPSDDEVIDTIDNLGFDLDDTLTARDLAFVNLDAVRAAVADAGSAEIEQARDTLKAMLHYAHTLCYLGSRLDRSLQWPALSLVVERAVMASPDRFSAMVPFVVAIRRQFLATDADWSEDFDRHLRLAEAQASMLRAVPKRWHRFIMPSAEGHRRGNPRQQQALTAAYRAWAVRHPALAELIDDGRSPAPAQE</sequence>
<name>A0ABQ3T696_9ACTN</name>
<accession>A0ABQ3T696</accession>
<dbReference type="RefSeq" id="WP_202198274.1">
    <property type="nucleotide sequence ID" value="NZ_BAAATO010000011.1"/>
</dbReference>
<protein>
    <submittedName>
        <fullName evidence="1">Uncharacterized protein</fullName>
    </submittedName>
</protein>